<gene>
    <name evidence="8" type="ORF">NCTC10684_02781</name>
</gene>
<evidence type="ECO:0000256" key="1">
    <source>
        <dbReference type="ARBA" id="ARBA00004814"/>
    </source>
</evidence>
<dbReference type="Gene3D" id="1.20.1440.240">
    <property type="match status" value="1"/>
</dbReference>
<reference evidence="8 9" key="1">
    <citation type="submission" date="2018-06" db="EMBL/GenBank/DDBJ databases">
        <authorList>
            <consortium name="Pathogen Informatics"/>
            <person name="Doyle S."/>
        </authorList>
    </citation>
    <scope>NUCLEOTIDE SEQUENCE [LARGE SCALE GENOMIC DNA]</scope>
    <source>
        <strain evidence="8 9">NCTC10684</strain>
    </source>
</reference>
<dbReference type="EMBL" id="UFSM01000001">
    <property type="protein sequence ID" value="SUU89540.1"/>
    <property type="molecule type" value="Genomic_DNA"/>
</dbReference>
<evidence type="ECO:0000313" key="8">
    <source>
        <dbReference type="EMBL" id="SUU89540.1"/>
    </source>
</evidence>
<feature type="domain" description="Amine oxidase" evidence="7">
    <location>
        <begin position="70"/>
        <end position="527"/>
    </location>
</feature>
<dbReference type="Pfam" id="PF01593">
    <property type="entry name" value="Amino_oxidase"/>
    <property type="match status" value="1"/>
</dbReference>
<comment type="similarity">
    <text evidence="2">Belongs to the tryptophan 2-monooxygenase family.</text>
</comment>
<comment type="catalytic activity">
    <reaction evidence="6">
        <text>L-tryptophan + O2 = indole-3-acetamide + CO2 + H2O</text>
        <dbReference type="Rhea" id="RHEA:16165"/>
        <dbReference type="ChEBI" id="CHEBI:15377"/>
        <dbReference type="ChEBI" id="CHEBI:15379"/>
        <dbReference type="ChEBI" id="CHEBI:16031"/>
        <dbReference type="ChEBI" id="CHEBI:16526"/>
        <dbReference type="ChEBI" id="CHEBI:57912"/>
        <dbReference type="EC" id="1.13.12.3"/>
    </reaction>
</comment>
<evidence type="ECO:0000313" key="9">
    <source>
        <dbReference type="Proteomes" id="UP000254701"/>
    </source>
</evidence>
<dbReference type="InterPro" id="IPR006311">
    <property type="entry name" value="TAT_signal"/>
</dbReference>
<dbReference type="EC" id="1.13.12.3" evidence="3"/>
<evidence type="ECO:0000256" key="5">
    <source>
        <dbReference type="ARBA" id="ARBA00023070"/>
    </source>
</evidence>
<dbReference type="Proteomes" id="UP000254701">
    <property type="component" value="Unassembled WGS sequence"/>
</dbReference>
<dbReference type="Gene3D" id="3.50.50.60">
    <property type="entry name" value="FAD/NAD(P)-binding domain"/>
    <property type="match status" value="1"/>
</dbReference>
<dbReference type="InterPro" id="IPR002937">
    <property type="entry name" value="Amino_oxidase"/>
</dbReference>
<dbReference type="SUPFAM" id="SSF51905">
    <property type="entry name" value="FAD/NAD(P)-binding domain"/>
    <property type="match status" value="1"/>
</dbReference>
<evidence type="ECO:0000256" key="4">
    <source>
        <dbReference type="ARBA" id="ARBA00017871"/>
    </source>
</evidence>
<dbReference type="GO" id="GO:0009851">
    <property type="term" value="P:auxin biosynthetic process"/>
    <property type="evidence" value="ECO:0007669"/>
    <property type="project" value="UniProtKB-KW"/>
</dbReference>
<dbReference type="GO" id="GO:0050361">
    <property type="term" value="F:tryptophan 2-monooxygenase activity"/>
    <property type="evidence" value="ECO:0007669"/>
    <property type="project" value="UniProtKB-EC"/>
</dbReference>
<dbReference type="RefSeq" id="WP_245431993.1">
    <property type="nucleotide sequence ID" value="NZ_BAAAVY010000002.1"/>
</dbReference>
<dbReference type="GO" id="GO:0009063">
    <property type="term" value="P:amino acid catabolic process"/>
    <property type="evidence" value="ECO:0007669"/>
    <property type="project" value="TreeGrafter"/>
</dbReference>
<evidence type="ECO:0000256" key="6">
    <source>
        <dbReference type="ARBA" id="ARBA00047321"/>
    </source>
</evidence>
<proteinExistence type="inferred from homology"/>
<accession>A0A380WL08</accession>
<dbReference type="GO" id="GO:0001716">
    <property type="term" value="F:L-amino-acid oxidase activity"/>
    <property type="evidence" value="ECO:0007669"/>
    <property type="project" value="TreeGrafter"/>
</dbReference>
<dbReference type="InterPro" id="IPR036188">
    <property type="entry name" value="FAD/NAD-bd_sf"/>
</dbReference>
<evidence type="ECO:0000256" key="2">
    <source>
        <dbReference type="ARBA" id="ARBA00005833"/>
    </source>
</evidence>
<protein>
    <recommendedName>
        <fullName evidence="4">Tryptophan 2-monooxygenase</fullName>
        <ecNumber evidence="3">1.13.12.3</ecNumber>
    </recommendedName>
</protein>
<comment type="pathway">
    <text evidence="1">Plant hormone metabolism; auxin biosynthesis.</text>
</comment>
<dbReference type="InterPro" id="IPR050281">
    <property type="entry name" value="Flavin_monoamine_oxidase"/>
</dbReference>
<evidence type="ECO:0000256" key="3">
    <source>
        <dbReference type="ARBA" id="ARBA00012535"/>
    </source>
</evidence>
<evidence type="ECO:0000259" key="7">
    <source>
        <dbReference type="Pfam" id="PF01593"/>
    </source>
</evidence>
<dbReference type="PANTHER" id="PTHR10742">
    <property type="entry name" value="FLAVIN MONOAMINE OXIDASE"/>
    <property type="match status" value="1"/>
</dbReference>
<organism evidence="8 9">
    <name type="scientific">Aminobacter aminovorans</name>
    <name type="common">Chelatobacter heintzii</name>
    <dbReference type="NCBI Taxonomy" id="83263"/>
    <lineage>
        <taxon>Bacteria</taxon>
        <taxon>Pseudomonadati</taxon>
        <taxon>Pseudomonadota</taxon>
        <taxon>Alphaproteobacteria</taxon>
        <taxon>Hyphomicrobiales</taxon>
        <taxon>Phyllobacteriaceae</taxon>
        <taxon>Aminobacter</taxon>
    </lineage>
</organism>
<dbReference type="AlphaFoldDB" id="A0A380WL08"/>
<name>A0A380WL08_AMIAI</name>
<keyword evidence="5" id="KW-0073">Auxin biosynthesis</keyword>
<dbReference type="PROSITE" id="PS51318">
    <property type="entry name" value="TAT"/>
    <property type="match status" value="1"/>
</dbReference>
<dbReference type="PANTHER" id="PTHR10742:SF342">
    <property type="entry name" value="AMINE OXIDASE"/>
    <property type="match status" value="1"/>
</dbReference>
<sequence>MQPSQYFSGQYLSGMSRRNLLSLIGLTAGTAAMYQAMTSLGLAVESGYKGPVKLEGDPKGASVLILGAGLAGMTAALELRQAGYKVKILEYNNRSGGRNWTLRGGDTYTELGGATQKCEFDEGLYINPGPWRIPYHHNGLLAYCRRLGVALEPFQQLNHNAFLHSSKAFGGKPQRVRDIKIDFQGHVSELLAKVAHTGKLEGGVTKEDQEMLVEALRSWGALDKDYAYTKSIATSEFRGFAKDPGGGLGAAPVPSDPIALTDILSSGLWGSLANFALYEFQTTMFQPVGGIDMIGKAFTKEVGDLITYNAKVSKIDQDDKGVTVTYEDVQKPGTMAEEKADWCICTIPLTILSQIEINVGAPMQAAIEAVPYASSVKVGLQFKRRFWEQDELIFGGVSYTDLPITQISYPSTSFNTNGKGVLLGAYTWNGPHSYEFTSMAPEERVKRAVEYGTMIHPQYKDEFENGISMAWHRSPFTLGCAGDWTEEARKEHYDNLCQIDGRIVLAGEHASYIPAWMEGAILSSLDAITRLHHRVVAG</sequence>
<dbReference type="Gene3D" id="3.90.660.10">
    <property type="match status" value="1"/>
</dbReference>
<dbReference type="SUPFAM" id="SSF54373">
    <property type="entry name" value="FAD-linked reductases, C-terminal domain"/>
    <property type="match status" value="1"/>
</dbReference>